<gene>
    <name evidence="9" type="ORF">METZ01_LOCUS41585</name>
</gene>
<dbReference type="NCBIfam" id="TIGR01331">
    <property type="entry name" value="bisphos_cysQ"/>
    <property type="match status" value="1"/>
</dbReference>
<dbReference type="GO" id="GO:0000287">
    <property type="term" value="F:magnesium ion binding"/>
    <property type="evidence" value="ECO:0007669"/>
    <property type="project" value="InterPro"/>
</dbReference>
<dbReference type="Gene3D" id="3.30.540.10">
    <property type="entry name" value="Fructose-1,6-Bisphosphatase, subunit A, domain 1"/>
    <property type="match status" value="1"/>
</dbReference>
<evidence type="ECO:0000256" key="6">
    <source>
        <dbReference type="ARBA" id="ARBA00022842"/>
    </source>
</evidence>
<dbReference type="SUPFAM" id="SSF56655">
    <property type="entry name" value="Carbohydrate phosphatase"/>
    <property type="match status" value="1"/>
</dbReference>
<dbReference type="PROSITE" id="PS00630">
    <property type="entry name" value="IMP_2"/>
    <property type="match status" value="1"/>
</dbReference>
<dbReference type="InterPro" id="IPR006240">
    <property type="entry name" value="CysQ"/>
</dbReference>
<dbReference type="PANTHER" id="PTHR43028:SF5">
    <property type="entry name" value="3'(2'),5'-BISPHOSPHATE NUCLEOTIDASE 1"/>
    <property type="match status" value="1"/>
</dbReference>
<comment type="similarity">
    <text evidence="1">Belongs to the inositol monophosphatase superfamily. CysQ family.</text>
</comment>
<evidence type="ECO:0000313" key="9">
    <source>
        <dbReference type="EMBL" id="SUZ88731.1"/>
    </source>
</evidence>
<evidence type="ECO:0000256" key="7">
    <source>
        <dbReference type="ARBA" id="ARBA00023136"/>
    </source>
</evidence>
<dbReference type="HAMAP" id="MF_02095">
    <property type="entry name" value="CysQ"/>
    <property type="match status" value="1"/>
</dbReference>
<reference evidence="9" key="1">
    <citation type="submission" date="2018-05" db="EMBL/GenBank/DDBJ databases">
        <authorList>
            <person name="Lanie J.A."/>
            <person name="Ng W.-L."/>
            <person name="Kazmierczak K.M."/>
            <person name="Andrzejewski T.M."/>
            <person name="Davidsen T.M."/>
            <person name="Wayne K.J."/>
            <person name="Tettelin H."/>
            <person name="Glass J.I."/>
            <person name="Rusch D."/>
            <person name="Podicherti R."/>
            <person name="Tsui H.-C.T."/>
            <person name="Winkler M.E."/>
        </authorList>
    </citation>
    <scope>NUCLEOTIDE SEQUENCE</scope>
</reference>
<proteinExistence type="inferred from homology"/>
<dbReference type="PROSITE" id="PS00629">
    <property type="entry name" value="IMP_1"/>
    <property type="match status" value="1"/>
</dbReference>
<evidence type="ECO:0000256" key="2">
    <source>
        <dbReference type="ARBA" id="ARBA00022475"/>
    </source>
</evidence>
<dbReference type="PANTHER" id="PTHR43028">
    <property type="entry name" value="3'(2'),5'-BISPHOSPHATE NUCLEOTIDASE 1"/>
    <property type="match status" value="1"/>
</dbReference>
<dbReference type="EMBL" id="UINC01001784">
    <property type="protein sequence ID" value="SUZ88731.1"/>
    <property type="molecule type" value="Genomic_DNA"/>
</dbReference>
<dbReference type="InterPro" id="IPR000760">
    <property type="entry name" value="Inositol_monophosphatase-like"/>
</dbReference>
<protein>
    <recommendedName>
        <fullName evidence="8">3'-phosphoadenosine 5'-phosphate phosphatase</fullName>
    </recommendedName>
</protein>
<dbReference type="InterPro" id="IPR050725">
    <property type="entry name" value="CysQ/Inositol_MonoPase"/>
</dbReference>
<organism evidence="9">
    <name type="scientific">marine metagenome</name>
    <dbReference type="NCBI Taxonomy" id="408172"/>
    <lineage>
        <taxon>unclassified sequences</taxon>
        <taxon>metagenomes</taxon>
        <taxon>ecological metagenomes</taxon>
    </lineage>
</organism>
<evidence type="ECO:0000256" key="4">
    <source>
        <dbReference type="ARBA" id="ARBA00022723"/>
    </source>
</evidence>
<evidence type="ECO:0000256" key="8">
    <source>
        <dbReference type="ARBA" id="ARBA00044544"/>
    </source>
</evidence>
<dbReference type="Pfam" id="PF00459">
    <property type="entry name" value="Inositol_P"/>
    <property type="match status" value="1"/>
</dbReference>
<dbReference type="GO" id="GO:0046854">
    <property type="term" value="P:phosphatidylinositol phosphate biosynthetic process"/>
    <property type="evidence" value="ECO:0007669"/>
    <property type="project" value="InterPro"/>
</dbReference>
<keyword evidence="5" id="KW-0378">Hydrolase</keyword>
<keyword evidence="7" id="KW-0472">Membrane</keyword>
<evidence type="ECO:0000256" key="3">
    <source>
        <dbReference type="ARBA" id="ARBA00022519"/>
    </source>
</evidence>
<evidence type="ECO:0000256" key="1">
    <source>
        <dbReference type="ARBA" id="ARBA00005289"/>
    </source>
</evidence>
<dbReference type="GO" id="GO:0000103">
    <property type="term" value="P:sulfate assimilation"/>
    <property type="evidence" value="ECO:0007669"/>
    <property type="project" value="TreeGrafter"/>
</dbReference>
<keyword evidence="6" id="KW-0460">Magnesium</keyword>
<keyword evidence="4" id="KW-0479">Metal-binding</keyword>
<keyword evidence="2" id="KW-1003">Cell membrane</keyword>
<dbReference type="AlphaFoldDB" id="A0A381RAT1"/>
<dbReference type="CDD" id="cd01638">
    <property type="entry name" value="CysQ"/>
    <property type="match status" value="1"/>
</dbReference>
<dbReference type="InterPro" id="IPR020583">
    <property type="entry name" value="Inositol_monoP_metal-BS"/>
</dbReference>
<dbReference type="GO" id="GO:0008441">
    <property type="term" value="F:3'(2'),5'-bisphosphate nucleotidase activity"/>
    <property type="evidence" value="ECO:0007669"/>
    <property type="project" value="InterPro"/>
</dbReference>
<keyword evidence="3" id="KW-0997">Cell inner membrane</keyword>
<sequence length="263" mass="29593">MSEKDPIIKDLVSLVHKAGKEVMNIYEGEIHTQLKEDSSPLTQADIKADNIILAGLYEDYPQIPTISEESYKIGKIPNLENSFFLVDPIDGTNEFINKNDEFTINIAFIKNKITKAGVIYAPAKKKMYFSGLENKAYEIEFSHDVEEVPFQNKRQISVNPISENPLTVTISRSHSNEKTEEFLKNYNIKNTIITGSSIKFCLIASGIAELYPRLGPTHEWDVAAGHAILKAAGGNVRIMDKSELQYGKEEENFLNPDFIATNF</sequence>
<dbReference type="Gene3D" id="3.40.190.80">
    <property type="match status" value="1"/>
</dbReference>
<name>A0A381RAT1_9ZZZZ</name>
<accession>A0A381RAT1</accession>
<dbReference type="GO" id="GO:0050427">
    <property type="term" value="P:3'-phosphoadenosine 5'-phosphosulfate metabolic process"/>
    <property type="evidence" value="ECO:0007669"/>
    <property type="project" value="TreeGrafter"/>
</dbReference>
<dbReference type="InterPro" id="IPR020550">
    <property type="entry name" value="Inositol_monophosphatase_CS"/>
</dbReference>
<evidence type="ECO:0000256" key="5">
    <source>
        <dbReference type="ARBA" id="ARBA00022801"/>
    </source>
</evidence>